<comment type="caution">
    <text evidence="3">The sequence shown here is derived from an EMBL/GenBank/DDBJ whole genome shotgun (WGS) entry which is preliminary data.</text>
</comment>
<organism evidence="3 4">
    <name type="scientific">Didymosphaeria variabile</name>
    <dbReference type="NCBI Taxonomy" id="1932322"/>
    <lineage>
        <taxon>Eukaryota</taxon>
        <taxon>Fungi</taxon>
        <taxon>Dikarya</taxon>
        <taxon>Ascomycota</taxon>
        <taxon>Pezizomycotina</taxon>
        <taxon>Dothideomycetes</taxon>
        <taxon>Pleosporomycetidae</taxon>
        <taxon>Pleosporales</taxon>
        <taxon>Massarineae</taxon>
        <taxon>Didymosphaeriaceae</taxon>
        <taxon>Didymosphaeria</taxon>
    </lineage>
</organism>
<dbReference type="RefSeq" id="XP_056069343.1">
    <property type="nucleotide sequence ID" value="XM_056217787.1"/>
</dbReference>
<accession>A0A9W8XHK4</accession>
<evidence type="ECO:0000313" key="3">
    <source>
        <dbReference type="EMBL" id="KAJ4350413.1"/>
    </source>
</evidence>
<proteinExistence type="predicted"/>
<keyword evidence="4" id="KW-1185">Reference proteome</keyword>
<keyword evidence="2" id="KW-1133">Transmembrane helix</keyword>
<feature type="compositionally biased region" description="Basic and acidic residues" evidence="1">
    <location>
        <begin position="25"/>
        <end position="41"/>
    </location>
</feature>
<dbReference type="Proteomes" id="UP001140513">
    <property type="component" value="Unassembled WGS sequence"/>
</dbReference>
<feature type="region of interest" description="Disordered" evidence="1">
    <location>
        <begin position="1"/>
        <end position="51"/>
    </location>
</feature>
<name>A0A9W8XHK4_9PLEO</name>
<keyword evidence="2" id="KW-0472">Membrane</keyword>
<dbReference type="EMBL" id="JAPEUX010000006">
    <property type="protein sequence ID" value="KAJ4350413.1"/>
    <property type="molecule type" value="Genomic_DNA"/>
</dbReference>
<feature type="compositionally biased region" description="Basic and acidic residues" evidence="1">
    <location>
        <begin position="1"/>
        <end position="10"/>
    </location>
</feature>
<evidence type="ECO:0000256" key="2">
    <source>
        <dbReference type="SAM" id="Phobius"/>
    </source>
</evidence>
<feature type="compositionally biased region" description="Low complexity" evidence="1">
    <location>
        <begin position="116"/>
        <end position="126"/>
    </location>
</feature>
<evidence type="ECO:0000313" key="4">
    <source>
        <dbReference type="Proteomes" id="UP001140513"/>
    </source>
</evidence>
<gene>
    <name evidence="3" type="ORF">N0V89_009034</name>
</gene>
<protein>
    <submittedName>
        <fullName evidence="3">Uncharacterized protein</fullName>
    </submittedName>
</protein>
<dbReference type="OrthoDB" id="3561359at2759"/>
<feature type="region of interest" description="Disordered" evidence="1">
    <location>
        <begin position="68"/>
        <end position="129"/>
    </location>
</feature>
<evidence type="ECO:0000256" key="1">
    <source>
        <dbReference type="SAM" id="MobiDB-lite"/>
    </source>
</evidence>
<sequence length="187" mass="19984">MAHQSRRSESTVRGGDASGRSSLCSEKREDFTTAGDEEKRIGGGLLGDRLPLGADGCEIEEDVEAITRSPTADSARPGLSVTQTNAKSLRSIRSHHSRAGADGYTLNDEDEKPNNSSGSTGGSASADPYLVRWEGGDADPMNPRSMTTLRRWCIVLIVSASSLCVLWSTCMNQLGWTGQLDYAKMAA</sequence>
<dbReference type="GeneID" id="80912564"/>
<reference evidence="3" key="1">
    <citation type="submission" date="2022-10" db="EMBL/GenBank/DDBJ databases">
        <title>Tapping the CABI collections for fungal endophytes: first genome assemblies for Collariella, Neodidymelliopsis, Ascochyta clinopodiicola, Didymella pomorum, Didymosphaeria variabile, Neocosmospora piperis and Neocucurbitaria cava.</title>
        <authorList>
            <person name="Hill R."/>
        </authorList>
    </citation>
    <scope>NUCLEOTIDE SEQUENCE</scope>
    <source>
        <strain evidence="3">IMI 356815</strain>
    </source>
</reference>
<dbReference type="AlphaFoldDB" id="A0A9W8XHK4"/>
<keyword evidence="2" id="KW-0812">Transmembrane</keyword>
<feature type="transmembrane region" description="Helical" evidence="2">
    <location>
        <begin position="149"/>
        <end position="168"/>
    </location>
</feature>